<dbReference type="InterPro" id="IPR052030">
    <property type="entry name" value="Peptidase_M20/M20A_hydrolases"/>
</dbReference>
<protein>
    <submittedName>
        <fullName evidence="2">Aminobenzoyl-glutamate utilization protein A</fullName>
    </submittedName>
</protein>
<dbReference type="GO" id="GO:0016805">
    <property type="term" value="F:dipeptidase activity"/>
    <property type="evidence" value="ECO:0007669"/>
    <property type="project" value="TreeGrafter"/>
</dbReference>
<sequence length="307" mass="32853">MESLNQFVNSLAPKLSHWRRDFHHYAESGWVEFRTATLVAEELQQLGYSLALGREVVNESSRMGLPDELTLQREFERARQQGALAQWIAVFEGGFTGIVATLDTGRPGPVMAFRVDMDALDLSEEQDVSHRPYRDGFASCNAGMMHACGHDGHTAIGLGMAHTLKQFESGLHGVIKLIFQPAEEGTRGARAMVDAGVVDDVDYFTAVHIGTGVPAGTVVCGSDNFMATTKFDAHFTGTAAHAGAKPEDGHNALLAAAQATLALHAIAPHSEGASRVNVGVMQAGSGRNVVPASALLKVETRGGQRRH</sequence>
<dbReference type="EMBL" id="UARW01000010">
    <property type="protein sequence ID" value="SQD03589.1"/>
    <property type="molecule type" value="Genomic_DNA"/>
</dbReference>
<evidence type="ECO:0000313" key="3">
    <source>
        <dbReference type="Proteomes" id="UP000250991"/>
    </source>
</evidence>
<evidence type="ECO:0000313" key="2">
    <source>
        <dbReference type="EMBL" id="SQD03589.1"/>
    </source>
</evidence>
<dbReference type="Proteomes" id="UP000250991">
    <property type="component" value="Unassembled WGS sequence"/>
</dbReference>
<dbReference type="InterPro" id="IPR002933">
    <property type="entry name" value="Peptidase_M20"/>
</dbReference>
<gene>
    <name evidence="2" type="primary">abgA_2</name>
    <name evidence="2" type="ORF">NCTC8009_04082</name>
</gene>
<dbReference type="Pfam" id="PF01546">
    <property type="entry name" value="Peptidase_M20"/>
    <property type="match status" value="1"/>
</dbReference>
<dbReference type="Gene3D" id="3.40.630.10">
    <property type="entry name" value="Zn peptidases"/>
    <property type="match status" value="1"/>
</dbReference>
<dbReference type="GO" id="GO:0005737">
    <property type="term" value="C:cytoplasm"/>
    <property type="evidence" value="ECO:0007669"/>
    <property type="project" value="TreeGrafter"/>
</dbReference>
<dbReference type="GO" id="GO:0046657">
    <property type="term" value="P:folic acid catabolic process"/>
    <property type="evidence" value="ECO:0007669"/>
    <property type="project" value="TreeGrafter"/>
</dbReference>
<reference evidence="2 3" key="1">
    <citation type="submission" date="2018-06" db="EMBL/GenBank/DDBJ databases">
        <authorList>
            <consortium name="Pathogen Informatics"/>
            <person name="Doyle S."/>
        </authorList>
    </citation>
    <scope>NUCLEOTIDE SEQUENCE [LARGE SCALE GENOMIC DNA]</scope>
    <source>
        <strain evidence="2 3">NCTC8009</strain>
    </source>
</reference>
<dbReference type="PANTHER" id="PTHR30575:SF3">
    <property type="entry name" value="PEPTIDASE M20 DIMERISATION DOMAIN-CONTAINING PROTEIN"/>
    <property type="match status" value="1"/>
</dbReference>
<evidence type="ECO:0000256" key="1">
    <source>
        <dbReference type="ARBA" id="ARBA00022801"/>
    </source>
</evidence>
<name>A0A2X3LXB6_ECOLX</name>
<dbReference type="FunFam" id="3.40.630.10:FF:000077">
    <property type="entry name" value="p-aminobenzoyl-glutamate hydrolase, A subunit"/>
    <property type="match status" value="1"/>
</dbReference>
<dbReference type="PANTHER" id="PTHR30575">
    <property type="entry name" value="PEPTIDASE M20"/>
    <property type="match status" value="1"/>
</dbReference>
<keyword evidence="1" id="KW-0378">Hydrolase</keyword>
<dbReference type="InterPro" id="IPR017439">
    <property type="entry name" value="Amidohydrolase"/>
</dbReference>
<organism evidence="2 3">
    <name type="scientific">Escherichia coli</name>
    <dbReference type="NCBI Taxonomy" id="562"/>
    <lineage>
        <taxon>Bacteria</taxon>
        <taxon>Pseudomonadati</taxon>
        <taxon>Pseudomonadota</taxon>
        <taxon>Gammaproteobacteria</taxon>
        <taxon>Enterobacterales</taxon>
        <taxon>Enterobacteriaceae</taxon>
        <taxon>Escherichia</taxon>
    </lineage>
</organism>
<dbReference type="GO" id="GO:0071713">
    <property type="term" value="F:para-aminobenzoyl-glutamate hydrolase activity"/>
    <property type="evidence" value="ECO:0007669"/>
    <property type="project" value="TreeGrafter"/>
</dbReference>
<proteinExistence type="predicted"/>
<dbReference type="NCBIfam" id="TIGR01891">
    <property type="entry name" value="amidohydrolases"/>
    <property type="match status" value="1"/>
</dbReference>
<accession>A0A2X3LXB6</accession>
<dbReference type="SUPFAM" id="SSF53187">
    <property type="entry name" value="Zn-dependent exopeptidases"/>
    <property type="match status" value="1"/>
</dbReference>
<dbReference type="AlphaFoldDB" id="A0A2X3LXB6"/>
<dbReference type="STRING" id="585034.ECIAI1_1367"/>